<proteinExistence type="inferred from homology"/>
<evidence type="ECO:0000256" key="4">
    <source>
        <dbReference type="ARBA" id="ARBA00022989"/>
    </source>
</evidence>
<dbReference type="EMBL" id="JACHXL010000003">
    <property type="protein sequence ID" value="MBB3107120.1"/>
    <property type="molecule type" value="Genomic_DNA"/>
</dbReference>
<comment type="subcellular location">
    <subcellularLocation>
        <location evidence="1">Cell membrane</location>
        <topology evidence="1">Multi-pass membrane protein</topology>
    </subcellularLocation>
</comment>
<evidence type="ECO:0000256" key="3">
    <source>
        <dbReference type="ARBA" id="ARBA00022692"/>
    </source>
</evidence>
<dbReference type="AlphaFoldDB" id="A0A839TDJ2"/>
<dbReference type="Pfam" id="PF06738">
    <property type="entry name" value="ThrE"/>
    <property type="match status" value="1"/>
</dbReference>
<dbReference type="InterPro" id="IPR010619">
    <property type="entry name" value="ThrE-like_N"/>
</dbReference>
<dbReference type="GO" id="GO:0022857">
    <property type="term" value="F:transmembrane transporter activity"/>
    <property type="evidence" value="ECO:0007669"/>
    <property type="project" value="InterPro"/>
</dbReference>
<evidence type="ECO:0000256" key="6">
    <source>
        <dbReference type="ARBA" id="ARBA00034125"/>
    </source>
</evidence>
<feature type="transmembrane region" description="Helical" evidence="7">
    <location>
        <begin position="245"/>
        <end position="266"/>
    </location>
</feature>
<evidence type="ECO:0000259" key="8">
    <source>
        <dbReference type="Pfam" id="PF06738"/>
    </source>
</evidence>
<dbReference type="PANTHER" id="PTHR34390:SF2">
    <property type="entry name" value="SUCCINATE TRANSPORTER SUBUNIT YJJP-RELATED"/>
    <property type="match status" value="1"/>
</dbReference>
<gene>
    <name evidence="9" type="ORF">FHS24_001637</name>
</gene>
<feature type="domain" description="Threonine/serine exporter-like N-terminal" evidence="8">
    <location>
        <begin position="14"/>
        <end position="263"/>
    </location>
</feature>
<reference evidence="9 10" key="1">
    <citation type="submission" date="2020-08" db="EMBL/GenBank/DDBJ databases">
        <title>Genomic Encyclopedia of Type Strains, Phase III (KMG-III): the genomes of soil and plant-associated and newly described type strains.</title>
        <authorList>
            <person name="Whitman W."/>
        </authorList>
    </citation>
    <scope>NUCLEOTIDE SEQUENCE [LARGE SCALE GENOMIC DNA]</scope>
    <source>
        <strain evidence="9 10">CECT 5885</strain>
    </source>
</reference>
<keyword evidence="2" id="KW-1003">Cell membrane</keyword>
<evidence type="ECO:0000256" key="5">
    <source>
        <dbReference type="ARBA" id="ARBA00023136"/>
    </source>
</evidence>
<evidence type="ECO:0000256" key="7">
    <source>
        <dbReference type="SAM" id="Phobius"/>
    </source>
</evidence>
<accession>A0A839TDJ2</accession>
<comment type="caution">
    <text evidence="9">The sequence shown here is derived from an EMBL/GenBank/DDBJ whole genome shotgun (WGS) entry which is preliminary data.</text>
</comment>
<dbReference type="GO" id="GO:0005886">
    <property type="term" value="C:plasma membrane"/>
    <property type="evidence" value="ECO:0007669"/>
    <property type="project" value="UniProtKB-SubCell"/>
</dbReference>
<keyword evidence="4 7" id="KW-1133">Transmembrane helix</keyword>
<evidence type="ECO:0000256" key="1">
    <source>
        <dbReference type="ARBA" id="ARBA00004651"/>
    </source>
</evidence>
<keyword evidence="10" id="KW-1185">Reference proteome</keyword>
<keyword evidence="5 7" id="KW-0472">Membrane</keyword>
<evidence type="ECO:0000313" key="9">
    <source>
        <dbReference type="EMBL" id="MBB3107120.1"/>
    </source>
</evidence>
<feature type="transmembrane region" description="Helical" evidence="7">
    <location>
        <begin position="128"/>
        <end position="147"/>
    </location>
</feature>
<evidence type="ECO:0000313" key="10">
    <source>
        <dbReference type="Proteomes" id="UP000588111"/>
    </source>
</evidence>
<feature type="transmembrane region" description="Helical" evidence="7">
    <location>
        <begin position="153"/>
        <end position="173"/>
    </location>
</feature>
<sequence length="271" mass="29686">MTSISYVQQQHITRLCVRCGLLLMQYGAESAVVVDLSKRLGLALGMNSVECSLNFNALTLTTICDERCITTTRDTINQSINVNLLVQIQQIINRTEADTHSDKPDNNKLKSELTERTTLAFDGLDKTVYPTWLVSIFVGASCAAFAYLNGGSWSITGVTFIAGMVAMFTRIYLSKHHFNPFIAVIVTAFIASLIGSTTYYFDIGNNADIAVASSVLLLVPSFPLINSFSDILKGYVNIGIGRAVFTYMLTLSACVGIVIALVLLRIQHWGF</sequence>
<name>A0A839TDJ2_9GAMM</name>
<evidence type="ECO:0000256" key="2">
    <source>
        <dbReference type="ARBA" id="ARBA00022475"/>
    </source>
</evidence>
<dbReference type="InterPro" id="IPR050539">
    <property type="entry name" value="ThrE_Dicarb/AminoAcid_Exp"/>
</dbReference>
<dbReference type="RefSeq" id="WP_183620496.1">
    <property type="nucleotide sequence ID" value="NZ_CAJHAH010000003.1"/>
</dbReference>
<dbReference type="GO" id="GO:0015744">
    <property type="term" value="P:succinate transport"/>
    <property type="evidence" value="ECO:0007669"/>
    <property type="project" value="TreeGrafter"/>
</dbReference>
<dbReference type="Proteomes" id="UP000588111">
    <property type="component" value="Unassembled WGS sequence"/>
</dbReference>
<keyword evidence="3 7" id="KW-0812">Transmembrane</keyword>
<comment type="similarity">
    <text evidence="6">Belongs to the ThrE exporter (TC 2.A.79) family.</text>
</comment>
<feature type="transmembrane region" description="Helical" evidence="7">
    <location>
        <begin position="207"/>
        <end position="225"/>
    </location>
</feature>
<dbReference type="PANTHER" id="PTHR34390">
    <property type="entry name" value="UPF0442 PROTEIN YJJB-RELATED"/>
    <property type="match status" value="1"/>
</dbReference>
<organism evidence="9 10">
    <name type="scientific">Psychrobacter luti</name>
    <dbReference type="NCBI Taxonomy" id="198481"/>
    <lineage>
        <taxon>Bacteria</taxon>
        <taxon>Pseudomonadati</taxon>
        <taxon>Pseudomonadota</taxon>
        <taxon>Gammaproteobacteria</taxon>
        <taxon>Moraxellales</taxon>
        <taxon>Moraxellaceae</taxon>
        <taxon>Psychrobacter</taxon>
    </lineage>
</organism>
<protein>
    <submittedName>
        <fullName evidence="9">Uncharacterized membrane protein YjjP (DUF1212 family)</fullName>
    </submittedName>
</protein>
<feature type="transmembrane region" description="Helical" evidence="7">
    <location>
        <begin position="180"/>
        <end position="201"/>
    </location>
</feature>